<evidence type="ECO:0000259" key="3">
    <source>
        <dbReference type="Pfam" id="PF21922"/>
    </source>
</evidence>
<dbReference type="Gene3D" id="3.40.710.10">
    <property type="entry name" value="DD-peptidase/beta-lactamase superfamily"/>
    <property type="match status" value="1"/>
</dbReference>
<comment type="caution">
    <text evidence="4">The sequence shown here is derived from an EMBL/GenBank/DDBJ whole genome shotgun (WGS) entry which is preliminary data.</text>
</comment>
<dbReference type="InterPro" id="IPR050515">
    <property type="entry name" value="Beta-lactam/transpept"/>
</dbReference>
<dbReference type="EMBL" id="PGTM01000004">
    <property type="protein sequence ID" value="PJF37364.1"/>
    <property type="molecule type" value="Genomic_DNA"/>
</dbReference>
<dbReference type="GO" id="GO:0005886">
    <property type="term" value="C:plasma membrane"/>
    <property type="evidence" value="ECO:0007669"/>
    <property type="project" value="TreeGrafter"/>
</dbReference>
<evidence type="ECO:0000256" key="1">
    <source>
        <dbReference type="SAM" id="Phobius"/>
    </source>
</evidence>
<evidence type="ECO:0000259" key="2">
    <source>
        <dbReference type="Pfam" id="PF00905"/>
    </source>
</evidence>
<reference evidence="4 5" key="1">
    <citation type="submission" date="2017-11" db="EMBL/GenBank/DDBJ databases">
        <title>Evolution of Phototrophy in the Chloroflexi Phylum Driven by Horizontal Gene Transfer.</title>
        <authorList>
            <person name="Ward L.M."/>
            <person name="Hemp J."/>
            <person name="Shih P.M."/>
            <person name="Mcglynn S.E."/>
            <person name="Fischer W."/>
        </authorList>
    </citation>
    <scope>NUCLEOTIDE SEQUENCE [LARGE SCALE GENOMIC DNA]</scope>
    <source>
        <strain evidence="4">JP3_13</strain>
    </source>
</reference>
<dbReference type="InterPro" id="IPR012338">
    <property type="entry name" value="Beta-lactam/transpept-like"/>
</dbReference>
<proteinExistence type="predicted"/>
<dbReference type="GO" id="GO:0008658">
    <property type="term" value="F:penicillin binding"/>
    <property type="evidence" value="ECO:0007669"/>
    <property type="project" value="InterPro"/>
</dbReference>
<dbReference type="InterPro" id="IPR036138">
    <property type="entry name" value="PBP_dimer_sf"/>
</dbReference>
<dbReference type="InterPro" id="IPR054120">
    <property type="entry name" value="PBPA_dimer"/>
</dbReference>
<keyword evidence="1" id="KW-1133">Transmembrane helix</keyword>
<dbReference type="SUPFAM" id="SSF56519">
    <property type="entry name" value="Penicillin binding protein dimerisation domain"/>
    <property type="match status" value="1"/>
</dbReference>
<organism evidence="4 5">
    <name type="scientific">Candidatus Thermofonsia Clade 1 bacterium</name>
    <dbReference type="NCBI Taxonomy" id="2364210"/>
    <lineage>
        <taxon>Bacteria</taxon>
        <taxon>Bacillati</taxon>
        <taxon>Chloroflexota</taxon>
        <taxon>Candidatus Thermofontia</taxon>
        <taxon>Candidatus Thermofonsia Clade 1</taxon>
    </lineage>
</organism>
<feature type="domain" description="Penicillin-binding protein transpeptidase" evidence="2">
    <location>
        <begin position="159"/>
        <end position="462"/>
    </location>
</feature>
<dbReference type="GO" id="GO:0071555">
    <property type="term" value="P:cell wall organization"/>
    <property type="evidence" value="ECO:0007669"/>
    <property type="project" value="TreeGrafter"/>
</dbReference>
<gene>
    <name evidence="4" type="ORF">CUN49_00710</name>
</gene>
<dbReference type="SUPFAM" id="SSF56601">
    <property type="entry name" value="beta-lactamase/transpeptidase-like"/>
    <property type="match status" value="1"/>
</dbReference>
<dbReference type="InterPro" id="IPR001460">
    <property type="entry name" value="PCN-bd_Tpept"/>
</dbReference>
<dbReference type="Pfam" id="PF00905">
    <property type="entry name" value="Transpeptidase"/>
    <property type="match status" value="1"/>
</dbReference>
<keyword evidence="1" id="KW-0472">Membrane</keyword>
<dbReference type="PANTHER" id="PTHR30627:SF24">
    <property type="entry name" value="PENICILLIN-BINDING PROTEIN 4B"/>
    <property type="match status" value="1"/>
</dbReference>
<dbReference type="AlphaFoldDB" id="A0A2M8PIJ0"/>
<keyword evidence="1" id="KW-0812">Transmembrane</keyword>
<evidence type="ECO:0000313" key="5">
    <source>
        <dbReference type="Proteomes" id="UP000229681"/>
    </source>
</evidence>
<feature type="domain" description="Penicillin binding protein A dimerisation" evidence="3">
    <location>
        <begin position="52"/>
        <end position="137"/>
    </location>
</feature>
<evidence type="ECO:0000313" key="4">
    <source>
        <dbReference type="EMBL" id="PJF37364.1"/>
    </source>
</evidence>
<name>A0A2M8PIJ0_9CHLR</name>
<dbReference type="Pfam" id="PF21922">
    <property type="entry name" value="PBP_dimer_2"/>
    <property type="match status" value="1"/>
</dbReference>
<accession>A0A2M8PIJ0</accession>
<protein>
    <submittedName>
        <fullName evidence="4">Uncharacterized protein</fullName>
    </submittedName>
</protein>
<sequence>MSKRLQNIAIGMLIAFLITALHLTFWSAIERDALRARADNPRRLEDERAIVRGSIVDRNGVALARSEPSVRLPSGRMAQRRVYPQPSAFSVTGYYSLIYGSSGAEFAFDRALRGAEHMDLWSAVLNEALNRPPRGADLRLTVDAHLQAIAAAAFGDRRGAAVLLEVPSGAIWALYSAPLYDPNTLDADWERLRNDPNAPLLNRALQGVYQPGSALQLIIYAAMLANPALQPSDLASATAPLSLDGAVVPCLAESPLPLESLQSALARSCPSLFAEFAVQYPAEVQEKIEAFGLLSLPRLNGYPMAAEPRFRPLQALSEPAERLREGVGQGSLTVTPLQMALVASGIANYGNIVAPYIAEALRAPDSEQWTPVPRSQLERAAITREAAEQLRAAMREATLSGAAQAARLPELPPEVTLYAHLGLAFSGARQDGWLIGFVDLPDGRALAAAVLVESVAEAQTAARIGGQLLAAAARRALQN</sequence>
<feature type="transmembrane region" description="Helical" evidence="1">
    <location>
        <begin position="7"/>
        <end position="29"/>
    </location>
</feature>
<dbReference type="Proteomes" id="UP000229681">
    <property type="component" value="Unassembled WGS sequence"/>
</dbReference>
<dbReference type="PANTHER" id="PTHR30627">
    <property type="entry name" value="PEPTIDOGLYCAN D,D-TRANSPEPTIDASE"/>
    <property type="match status" value="1"/>
</dbReference>
<dbReference type="Gene3D" id="3.90.1310.10">
    <property type="entry name" value="Penicillin-binding protein 2a (Domain 2)"/>
    <property type="match status" value="1"/>
</dbReference>